<organism evidence="2">
    <name type="scientific">Arundo donax</name>
    <name type="common">Giant reed</name>
    <name type="synonym">Donax arundinaceus</name>
    <dbReference type="NCBI Taxonomy" id="35708"/>
    <lineage>
        <taxon>Eukaryota</taxon>
        <taxon>Viridiplantae</taxon>
        <taxon>Streptophyta</taxon>
        <taxon>Embryophyta</taxon>
        <taxon>Tracheophyta</taxon>
        <taxon>Spermatophyta</taxon>
        <taxon>Magnoliopsida</taxon>
        <taxon>Liliopsida</taxon>
        <taxon>Poales</taxon>
        <taxon>Poaceae</taxon>
        <taxon>PACMAD clade</taxon>
        <taxon>Arundinoideae</taxon>
        <taxon>Arundineae</taxon>
        <taxon>Arundo</taxon>
    </lineage>
</organism>
<reference evidence="2" key="1">
    <citation type="submission" date="2014-09" db="EMBL/GenBank/DDBJ databases">
        <authorList>
            <person name="Magalhaes I.L.F."/>
            <person name="Oliveira U."/>
            <person name="Santos F.R."/>
            <person name="Vidigal T.H.D.A."/>
            <person name="Brescovit A.D."/>
            <person name="Santos A.J."/>
        </authorList>
    </citation>
    <scope>NUCLEOTIDE SEQUENCE</scope>
    <source>
        <tissue evidence="2">Shoot tissue taken approximately 20 cm above the soil surface</tissue>
    </source>
</reference>
<proteinExistence type="predicted"/>
<protein>
    <submittedName>
        <fullName evidence="2">Uncharacterized protein</fullName>
    </submittedName>
</protein>
<name>A0A0A9HMM2_ARUDO</name>
<reference evidence="2" key="2">
    <citation type="journal article" date="2015" name="Data Brief">
        <title>Shoot transcriptome of the giant reed, Arundo donax.</title>
        <authorList>
            <person name="Barrero R.A."/>
            <person name="Guerrero F.D."/>
            <person name="Moolhuijzen P."/>
            <person name="Goolsby J.A."/>
            <person name="Tidwell J."/>
            <person name="Bellgard S.E."/>
            <person name="Bellgard M.I."/>
        </authorList>
    </citation>
    <scope>NUCLEOTIDE SEQUENCE</scope>
    <source>
        <tissue evidence="2">Shoot tissue taken approximately 20 cm above the soil surface</tissue>
    </source>
</reference>
<dbReference type="AlphaFoldDB" id="A0A0A9HMM2"/>
<dbReference type="EMBL" id="GBRH01159466">
    <property type="protein sequence ID" value="JAE38430.1"/>
    <property type="molecule type" value="Transcribed_RNA"/>
</dbReference>
<feature type="region of interest" description="Disordered" evidence="1">
    <location>
        <begin position="1"/>
        <end position="56"/>
    </location>
</feature>
<evidence type="ECO:0000313" key="2">
    <source>
        <dbReference type="EMBL" id="JAE38430.1"/>
    </source>
</evidence>
<evidence type="ECO:0000256" key="1">
    <source>
        <dbReference type="SAM" id="MobiDB-lite"/>
    </source>
</evidence>
<accession>A0A0A9HMM2</accession>
<sequence length="56" mass="6392">MPSRTFHSQLVAHCQPQTRPSENHRNAPGHHFFPLSQASAADREGFKSTRRRPLGR</sequence>